<evidence type="ECO:0008006" key="3">
    <source>
        <dbReference type="Google" id="ProtNLM"/>
    </source>
</evidence>
<dbReference type="KEGG" id="psco:LY89DRAFT_620853"/>
<dbReference type="STRING" id="149040.A0A194X2I2"/>
<dbReference type="Proteomes" id="UP000070700">
    <property type="component" value="Unassembled WGS sequence"/>
</dbReference>
<proteinExistence type="predicted"/>
<keyword evidence="2" id="KW-1185">Reference proteome</keyword>
<dbReference type="OrthoDB" id="185373at2759"/>
<dbReference type="GeneID" id="28820653"/>
<name>A0A194X2I2_MOLSC</name>
<dbReference type="EMBL" id="KQ947420">
    <property type="protein sequence ID" value="KUJ14405.1"/>
    <property type="molecule type" value="Genomic_DNA"/>
</dbReference>
<dbReference type="RefSeq" id="XP_018068760.1">
    <property type="nucleotide sequence ID" value="XM_018210927.1"/>
</dbReference>
<protein>
    <recommendedName>
        <fullName evidence="3">Pentatricopeptide repeat protein</fullName>
    </recommendedName>
</protein>
<dbReference type="InterPro" id="IPR011990">
    <property type="entry name" value="TPR-like_helical_dom_sf"/>
</dbReference>
<dbReference type="InParanoid" id="A0A194X2I2"/>
<evidence type="ECO:0000313" key="2">
    <source>
        <dbReference type="Proteomes" id="UP000070700"/>
    </source>
</evidence>
<dbReference type="AlphaFoldDB" id="A0A194X2I2"/>
<gene>
    <name evidence="1" type="ORF">LY89DRAFT_620853</name>
</gene>
<dbReference type="Gene3D" id="1.25.40.10">
    <property type="entry name" value="Tetratricopeptide repeat domain"/>
    <property type="match status" value="1"/>
</dbReference>
<sequence>MPASLPVPSKGALRALRNLALGTSCTVAISTGLLTEDRRRRINTAREVHNNAKKLKSARRYHSAGGVTIETFEEHALKYRDEAFWLPSNVLRDTEAALRSEGRGIDKFDGSILPPNDISPSIASPQARVPKEPAIEQPEPSNVQIEIPSDLAIRLNEAQLDIVEATTRFLEVLDSSLAVNKATLDDDTIETAIRLYGACRKQDRLDLCDSLFETVLAHGPITESQFHSFAPEDLIGRLLNRRRPGSTKLEPAEFRRASSIYLTKFKNQAEVLSESMFSLGHRLCSEAVELKLDSFVPRLFFRMVASRGDRPVKAVHHLITAARRQRLHKDVFRYFQNYYIQTFPTQEEFDEICMITVDSTLELQRLDLAEQVLMSASQMAQDQALVMSCLVMIKLLERDFRSQRDIGGTRALFGRLETLLPNTPYPHSVYARIIQYCIEARDNDAAIFYRDQLQQSYGPSKEDGRIHAHFALSKAYAGDWLGVVELFTKAQNASFNDVEMLSSRFVPILTEYERSHSLTEVEDYISSFAAQFALKMDLPLMNFMVEAYGKAGELGCMVRWIDCAVADGCAVDAKTINIILKNCHYRWKFSFEQVYRIYRLIRKEGDNSSNLINTHTVALLRRIAIASARNPAEEMERLKRFDKHSSNQDGIYRSLCTAFSNNDFATTLGIYKRAQTREAHLEYRHFVIAVKASLRLQDNIQETVEIIKEARRGGLDVKHAISAVFIDQVTRWSEESLSMDRLMDSCYSTIAAFENSGTEIPLHVVTHTASALQQGRMNRQAIDLWNSLSSRLKIAPSSFDLASITSLLMAYIGLQDPAGVRWAVHMLSANKIFPDRQFKLALNNARRKTNRMLESQPCSNQVHEFLESLLEGLEKVKAMRLNATEEKDRVNMKTIMIIEKAIDDQKARDRGQGRSVVESPNVQQLVKMKTPENSSESEMAVWADGIEMIHDVDIDSAKLASC</sequence>
<evidence type="ECO:0000313" key="1">
    <source>
        <dbReference type="EMBL" id="KUJ14405.1"/>
    </source>
</evidence>
<organism evidence="1 2">
    <name type="scientific">Mollisia scopiformis</name>
    <name type="common">Conifer needle endophyte fungus</name>
    <name type="synonym">Phialocephala scopiformis</name>
    <dbReference type="NCBI Taxonomy" id="149040"/>
    <lineage>
        <taxon>Eukaryota</taxon>
        <taxon>Fungi</taxon>
        <taxon>Dikarya</taxon>
        <taxon>Ascomycota</taxon>
        <taxon>Pezizomycotina</taxon>
        <taxon>Leotiomycetes</taxon>
        <taxon>Helotiales</taxon>
        <taxon>Mollisiaceae</taxon>
        <taxon>Mollisia</taxon>
    </lineage>
</organism>
<reference evidence="1 2" key="1">
    <citation type="submission" date="2015-10" db="EMBL/GenBank/DDBJ databases">
        <title>Full genome of DAOMC 229536 Phialocephala scopiformis, a fungal endophyte of spruce producing the potent anti-insectan compound rugulosin.</title>
        <authorList>
            <consortium name="DOE Joint Genome Institute"/>
            <person name="Walker A.K."/>
            <person name="Frasz S.L."/>
            <person name="Seifert K.A."/>
            <person name="Miller J.D."/>
            <person name="Mondo S.J."/>
            <person name="Labutti K."/>
            <person name="Lipzen A."/>
            <person name="Dockter R."/>
            <person name="Kennedy M."/>
            <person name="Grigoriev I.V."/>
            <person name="Spatafora J.W."/>
        </authorList>
    </citation>
    <scope>NUCLEOTIDE SEQUENCE [LARGE SCALE GENOMIC DNA]</scope>
    <source>
        <strain evidence="1 2">CBS 120377</strain>
    </source>
</reference>
<accession>A0A194X2I2</accession>